<dbReference type="PROSITE" id="PS51257">
    <property type="entry name" value="PROKAR_LIPOPROTEIN"/>
    <property type="match status" value="1"/>
</dbReference>
<feature type="transmembrane region" description="Helical" evidence="1">
    <location>
        <begin position="49"/>
        <end position="69"/>
    </location>
</feature>
<keyword evidence="1" id="KW-0812">Transmembrane</keyword>
<name>A0AAW3D8H3_FRATU</name>
<evidence type="ECO:0000313" key="2">
    <source>
        <dbReference type="EMBL" id="KFJ41261.1"/>
    </source>
</evidence>
<evidence type="ECO:0000313" key="3">
    <source>
        <dbReference type="Proteomes" id="UP000028987"/>
    </source>
</evidence>
<comment type="caution">
    <text evidence="2">The sequence shown here is derived from an EMBL/GenBank/DDBJ whole genome shotgun (WGS) entry which is preliminary data.</text>
</comment>
<proteinExistence type="predicted"/>
<accession>A0AAW3D8H3</accession>
<dbReference type="Proteomes" id="UP000028987">
    <property type="component" value="Unassembled WGS sequence"/>
</dbReference>
<gene>
    <name evidence="2" type="ORF">DR87_1149</name>
</gene>
<reference evidence="2 3" key="1">
    <citation type="submission" date="2014-06" db="EMBL/GenBank/DDBJ databases">
        <authorList>
            <person name="Bishop-Lilly K.A."/>
            <person name="Broomall S.M."/>
            <person name="Chain P.S."/>
            <person name="Chertkov O."/>
            <person name="Coyne S.R."/>
            <person name="Daligault H.E."/>
            <person name="Davenport K.W."/>
            <person name="Erkkila T."/>
            <person name="Frey K.G."/>
            <person name="Gibbons H.S."/>
            <person name="Gu W."/>
            <person name="Jaissle J."/>
            <person name="Johnson S.L."/>
            <person name="Koroleva G.I."/>
            <person name="Ladner J.T."/>
            <person name="Lo C.-C."/>
            <person name="Minogue T.D."/>
            <person name="Munk C."/>
            <person name="Palacios G.F."/>
            <person name="Redden C.L."/>
            <person name="Rosenzweig C.N."/>
            <person name="Scholz M.B."/>
            <person name="Teshima H."/>
            <person name="Xu Y."/>
        </authorList>
    </citation>
    <scope>NUCLEOTIDE SEQUENCE [LARGE SCALE GENOMIC DNA]</scope>
    <source>
        <strain evidence="2 3">FTZ</strain>
    </source>
</reference>
<sequence length="72" mass="8361">MLSYFKARSRLFSNSAFSYACIMTICNAVVVGIAYISISWHLLSLRNSIEVIMLFMFTWWIFAVLLSPLTDW</sequence>
<dbReference type="RefSeq" id="WP_003026888.1">
    <property type="nucleotide sequence ID" value="NZ_CP012092.1"/>
</dbReference>
<organism evidence="2 3">
    <name type="scientific">Francisella tularensis</name>
    <dbReference type="NCBI Taxonomy" id="263"/>
    <lineage>
        <taxon>Bacteria</taxon>
        <taxon>Pseudomonadati</taxon>
        <taxon>Pseudomonadota</taxon>
        <taxon>Gammaproteobacteria</taxon>
        <taxon>Thiotrichales</taxon>
        <taxon>Francisellaceae</taxon>
        <taxon>Francisella</taxon>
    </lineage>
</organism>
<evidence type="ECO:0000256" key="1">
    <source>
        <dbReference type="SAM" id="Phobius"/>
    </source>
</evidence>
<keyword evidence="1" id="KW-0472">Membrane</keyword>
<protein>
    <submittedName>
        <fullName evidence="2">Membrane protein</fullName>
    </submittedName>
</protein>
<feature type="transmembrane region" description="Helical" evidence="1">
    <location>
        <begin position="16"/>
        <end position="37"/>
    </location>
</feature>
<dbReference type="AlphaFoldDB" id="A0AAW3D8H3"/>
<dbReference type="EMBL" id="JOVO01000009">
    <property type="protein sequence ID" value="KFJ41261.1"/>
    <property type="molecule type" value="Genomic_DNA"/>
</dbReference>
<keyword evidence="1" id="KW-1133">Transmembrane helix</keyword>